<proteinExistence type="predicted"/>
<feature type="region of interest" description="Disordered" evidence="1">
    <location>
        <begin position="14"/>
        <end position="131"/>
    </location>
</feature>
<dbReference type="Proteomes" id="UP000033900">
    <property type="component" value="Unassembled WGS sequence"/>
</dbReference>
<feature type="compositionally biased region" description="Basic and acidic residues" evidence="1">
    <location>
        <begin position="109"/>
        <end position="119"/>
    </location>
</feature>
<feature type="region of interest" description="Disordered" evidence="1">
    <location>
        <begin position="193"/>
        <end position="218"/>
    </location>
</feature>
<protein>
    <submittedName>
        <fullName evidence="2">Uncharacterized protein</fullName>
    </submittedName>
</protein>
<dbReference type="EMBL" id="JYJB01000005">
    <property type="protein sequence ID" value="KJL49027.1"/>
    <property type="molecule type" value="Genomic_DNA"/>
</dbReference>
<comment type="caution">
    <text evidence="2">The sequence shown here is derived from an EMBL/GenBank/DDBJ whole genome shotgun (WGS) entry which is preliminary data.</text>
</comment>
<accession>A0A0M2HQI8</accession>
<feature type="compositionally biased region" description="Basic residues" evidence="1">
    <location>
        <begin position="27"/>
        <end position="39"/>
    </location>
</feature>
<dbReference type="PATRIC" id="fig|273678.4.peg.650"/>
<gene>
    <name evidence="2" type="ORF">RS84_00657</name>
</gene>
<sequence>MPRQETHVSFRLGSLAQRPKVADTRSVSRRSHNDRRWRTHVCLASLAQRPEPSRSLSEGAQRPRRNAYSAGRRDAPAGDTRFVSSRFARTTTEGGGHTFRLASLAQRPEPSRSLREGAQRPRRRLSGTPRRRDGIRRRLLRRRWVLVPGGVQLCAVVCTVRCAARYGGRVLTARRDGVCATVGWGPTRRVRGSAGPLRSCGSPTPSGRGSGGATSTGAHRCRCGWVRRGRVR</sequence>
<evidence type="ECO:0000313" key="2">
    <source>
        <dbReference type="EMBL" id="KJL49027.1"/>
    </source>
</evidence>
<reference evidence="2 3" key="1">
    <citation type="submission" date="2015-02" db="EMBL/GenBank/DDBJ databases">
        <title>Draft genome sequences of ten Microbacterium spp. with emphasis on heavy metal contaminated environments.</title>
        <authorList>
            <person name="Corretto E."/>
        </authorList>
    </citation>
    <scope>NUCLEOTIDE SEQUENCE [LARGE SCALE GENOMIC DNA]</scope>
    <source>
        <strain evidence="2 3">SA35</strain>
    </source>
</reference>
<organism evidence="2 3">
    <name type="scientific">Microbacterium hydrocarbonoxydans</name>
    <dbReference type="NCBI Taxonomy" id="273678"/>
    <lineage>
        <taxon>Bacteria</taxon>
        <taxon>Bacillati</taxon>
        <taxon>Actinomycetota</taxon>
        <taxon>Actinomycetes</taxon>
        <taxon>Micrococcales</taxon>
        <taxon>Microbacteriaceae</taxon>
        <taxon>Microbacterium</taxon>
    </lineage>
</organism>
<evidence type="ECO:0000313" key="3">
    <source>
        <dbReference type="Proteomes" id="UP000033900"/>
    </source>
</evidence>
<evidence type="ECO:0000256" key="1">
    <source>
        <dbReference type="SAM" id="MobiDB-lite"/>
    </source>
</evidence>
<dbReference type="AlphaFoldDB" id="A0A0M2HQI8"/>
<feature type="compositionally biased region" description="Low complexity" evidence="1">
    <location>
        <begin position="198"/>
        <end position="207"/>
    </location>
</feature>
<name>A0A0M2HQI8_9MICO</name>
<keyword evidence="3" id="KW-1185">Reference proteome</keyword>